<dbReference type="Pfam" id="PF06532">
    <property type="entry name" value="NrsF"/>
    <property type="match status" value="1"/>
</dbReference>
<feature type="transmembrane region" description="Helical" evidence="1">
    <location>
        <begin position="163"/>
        <end position="181"/>
    </location>
</feature>
<feature type="transmembrane region" description="Helical" evidence="1">
    <location>
        <begin position="134"/>
        <end position="151"/>
    </location>
</feature>
<dbReference type="InterPro" id="IPR009495">
    <property type="entry name" value="NrsF"/>
</dbReference>
<gene>
    <name evidence="2" type="ORF">EAH84_13180</name>
</gene>
<evidence type="ECO:0000313" key="3">
    <source>
        <dbReference type="Proteomes" id="UP000318413"/>
    </source>
</evidence>
<dbReference type="Proteomes" id="UP000318413">
    <property type="component" value="Unassembled WGS sequence"/>
</dbReference>
<dbReference type="EMBL" id="RCZK01000013">
    <property type="protein sequence ID" value="TPG09933.1"/>
    <property type="molecule type" value="Genomic_DNA"/>
</dbReference>
<protein>
    <submittedName>
        <fullName evidence="2">DUF1109 domain-containing protein</fullName>
    </submittedName>
</protein>
<evidence type="ECO:0000256" key="1">
    <source>
        <dbReference type="SAM" id="Phobius"/>
    </source>
</evidence>
<keyword evidence="3" id="KW-1185">Reference proteome</keyword>
<feature type="transmembrane region" description="Helical" evidence="1">
    <location>
        <begin position="66"/>
        <end position="84"/>
    </location>
</feature>
<sequence length="215" mass="22814">MTGSTDLLIASLSANPARVGRRDVPRRLAITVAVAGVVTFAIIVAWLGFRPDLAGAIHRPTIWMKWAYTGSIAAVALIVLRQLARPEAARARGIRLAAVPLALLAAVALIQLALTPPGEMMPTWLGHSWRDCGMRIVALSLPIFAGLMIAFRRFAPTRPRLTGAVAGLAAGGVGATLYGFACPETSAMFVVTFYTLGLAMATLVGLIVGPRFLRW</sequence>
<keyword evidence="1" id="KW-1133">Transmembrane helix</keyword>
<comment type="caution">
    <text evidence="2">The sequence shown here is derived from an EMBL/GenBank/DDBJ whole genome shotgun (WGS) entry which is preliminary data.</text>
</comment>
<accession>A0A502CAQ9</accession>
<evidence type="ECO:0000313" key="2">
    <source>
        <dbReference type="EMBL" id="TPG09933.1"/>
    </source>
</evidence>
<feature type="transmembrane region" description="Helical" evidence="1">
    <location>
        <begin position="96"/>
        <end position="114"/>
    </location>
</feature>
<reference evidence="2 3" key="1">
    <citation type="journal article" date="2019" name="Environ. Microbiol.">
        <title>Species interactions and distinct microbial communities in high Arctic permafrost affected cryosols are associated with the CH4 and CO2 gas fluxes.</title>
        <authorList>
            <person name="Altshuler I."/>
            <person name="Hamel J."/>
            <person name="Turney S."/>
            <person name="Magnuson E."/>
            <person name="Levesque R."/>
            <person name="Greer C."/>
            <person name="Whyte L.G."/>
        </authorList>
    </citation>
    <scope>NUCLEOTIDE SEQUENCE [LARGE SCALE GENOMIC DNA]</scope>
    <source>
        <strain evidence="2 3">S5.1</strain>
    </source>
</reference>
<organism evidence="2 3">
    <name type="scientific">Sphingomonas oligophenolica</name>
    <dbReference type="NCBI Taxonomy" id="301154"/>
    <lineage>
        <taxon>Bacteria</taxon>
        <taxon>Pseudomonadati</taxon>
        <taxon>Pseudomonadota</taxon>
        <taxon>Alphaproteobacteria</taxon>
        <taxon>Sphingomonadales</taxon>
        <taxon>Sphingomonadaceae</taxon>
        <taxon>Sphingomonas</taxon>
    </lineage>
</organism>
<keyword evidence="1" id="KW-0812">Transmembrane</keyword>
<feature type="transmembrane region" description="Helical" evidence="1">
    <location>
        <begin position="187"/>
        <end position="209"/>
    </location>
</feature>
<dbReference type="AlphaFoldDB" id="A0A502CAQ9"/>
<feature type="transmembrane region" description="Helical" evidence="1">
    <location>
        <begin position="28"/>
        <end position="46"/>
    </location>
</feature>
<dbReference type="RefSeq" id="WP_140872481.1">
    <property type="nucleotide sequence ID" value="NZ_RCZK01000013.1"/>
</dbReference>
<name>A0A502CAQ9_9SPHN</name>
<proteinExistence type="predicted"/>
<keyword evidence="1" id="KW-0472">Membrane</keyword>
<dbReference type="OrthoDB" id="7764375at2"/>